<dbReference type="EMBL" id="CP019312">
    <property type="protein sequence ID" value="APX12645.1"/>
    <property type="molecule type" value="Genomic_DNA"/>
</dbReference>
<accession>A0A1P8MX31</accession>
<keyword evidence="3" id="KW-1185">Reference proteome</keyword>
<dbReference type="OrthoDB" id="7867696at2"/>
<name>A0A1P8MX31_9RHOB</name>
<dbReference type="KEGG" id="tom:BWR18_13845"/>
<organism evidence="2 3">
    <name type="scientific">Tateyamaria omphalii</name>
    <dbReference type="NCBI Taxonomy" id="299262"/>
    <lineage>
        <taxon>Bacteria</taxon>
        <taxon>Pseudomonadati</taxon>
        <taxon>Pseudomonadota</taxon>
        <taxon>Alphaproteobacteria</taxon>
        <taxon>Rhodobacterales</taxon>
        <taxon>Roseobacteraceae</taxon>
        <taxon>Tateyamaria</taxon>
    </lineage>
</organism>
<dbReference type="RefSeq" id="WP_076629070.1">
    <property type="nucleotide sequence ID" value="NZ_CP019312.1"/>
</dbReference>
<evidence type="ECO:0000313" key="2">
    <source>
        <dbReference type="EMBL" id="APX12645.1"/>
    </source>
</evidence>
<evidence type="ECO:0000313" key="3">
    <source>
        <dbReference type="Proteomes" id="UP000186336"/>
    </source>
</evidence>
<proteinExistence type="predicted"/>
<dbReference type="AlphaFoldDB" id="A0A1P8MX31"/>
<dbReference type="Proteomes" id="UP000186336">
    <property type="component" value="Chromosome"/>
</dbReference>
<gene>
    <name evidence="2" type="ORF">BWR18_13845</name>
</gene>
<evidence type="ECO:0000256" key="1">
    <source>
        <dbReference type="SAM" id="MobiDB-lite"/>
    </source>
</evidence>
<sequence>MQLIRSNALLRALSTCAKILRSWRRSKPTDGTALPPMTDHIARDIGLTPHQRAQMSHRWPSEQNRHPYL</sequence>
<feature type="region of interest" description="Disordered" evidence="1">
    <location>
        <begin position="46"/>
        <end position="69"/>
    </location>
</feature>
<feature type="compositionally biased region" description="Basic and acidic residues" evidence="1">
    <location>
        <begin position="59"/>
        <end position="69"/>
    </location>
</feature>
<reference evidence="2 3" key="1">
    <citation type="submission" date="2017-01" db="EMBL/GenBank/DDBJ databases">
        <title>Complete genome of Tateyamaria omphalii DOK1-4 isolated from seawater in Dokdo.</title>
        <authorList>
            <person name="Kim J.H."/>
            <person name="Chi W.-J."/>
        </authorList>
    </citation>
    <scope>NUCLEOTIDE SEQUENCE [LARGE SCALE GENOMIC DNA]</scope>
    <source>
        <strain evidence="2 3">DOK1-4</strain>
    </source>
</reference>
<dbReference type="STRING" id="299262.BWR18_13845"/>
<evidence type="ECO:0008006" key="4">
    <source>
        <dbReference type="Google" id="ProtNLM"/>
    </source>
</evidence>
<protein>
    <recommendedName>
        <fullName evidence="4">DUF1127 domain-containing protein</fullName>
    </recommendedName>
</protein>